<evidence type="ECO:0000313" key="2">
    <source>
        <dbReference type="Proteomes" id="UP000011761"/>
    </source>
</evidence>
<dbReference type="EMBL" id="KB445556">
    <property type="protein sequence ID" value="EMC95604.1"/>
    <property type="molecule type" value="Genomic_DNA"/>
</dbReference>
<protein>
    <submittedName>
        <fullName evidence="1">Uncharacterized protein</fullName>
    </submittedName>
</protein>
<dbReference type="RefSeq" id="XP_007677062.1">
    <property type="nucleotide sequence ID" value="XM_007678872.1"/>
</dbReference>
<accession>M2N940</accession>
<sequence length="104" mass="11662">MRAVSVALRVSQSAGSMQRMQESCESVMIPKQARPRRACLWSVVRTGADCGNTAAIPLTMRHRAHRPRRYCGEWSSARSTHAQSCRVLLWWTCKLCSVAASRGR</sequence>
<dbReference type="AlphaFoldDB" id="M2N940"/>
<keyword evidence="2" id="KW-1185">Reference proteome</keyword>
<dbReference type="Proteomes" id="UP000011761">
    <property type="component" value="Unassembled WGS sequence"/>
</dbReference>
<dbReference type="GeneID" id="19114901"/>
<name>M2N940_BAUPA</name>
<gene>
    <name evidence="1" type="ORF">BAUCODRAFT_495351</name>
</gene>
<proteinExistence type="predicted"/>
<evidence type="ECO:0000313" key="1">
    <source>
        <dbReference type="EMBL" id="EMC95604.1"/>
    </source>
</evidence>
<organism evidence="1 2">
    <name type="scientific">Baudoinia panamericana (strain UAMH 10762)</name>
    <name type="common">Angels' share fungus</name>
    <name type="synonym">Baudoinia compniacensis (strain UAMH 10762)</name>
    <dbReference type="NCBI Taxonomy" id="717646"/>
    <lineage>
        <taxon>Eukaryota</taxon>
        <taxon>Fungi</taxon>
        <taxon>Dikarya</taxon>
        <taxon>Ascomycota</taxon>
        <taxon>Pezizomycotina</taxon>
        <taxon>Dothideomycetes</taxon>
        <taxon>Dothideomycetidae</taxon>
        <taxon>Mycosphaerellales</taxon>
        <taxon>Teratosphaeriaceae</taxon>
        <taxon>Baudoinia</taxon>
    </lineage>
</organism>
<dbReference type="KEGG" id="bcom:BAUCODRAFT_495351"/>
<dbReference type="HOGENOM" id="CLU_2249607_0_0_1"/>
<reference evidence="1 2" key="1">
    <citation type="journal article" date="2012" name="PLoS Pathog.">
        <title>Diverse lifestyles and strategies of plant pathogenesis encoded in the genomes of eighteen Dothideomycetes fungi.</title>
        <authorList>
            <person name="Ohm R.A."/>
            <person name="Feau N."/>
            <person name="Henrissat B."/>
            <person name="Schoch C.L."/>
            <person name="Horwitz B.A."/>
            <person name="Barry K.W."/>
            <person name="Condon B.J."/>
            <person name="Copeland A.C."/>
            <person name="Dhillon B."/>
            <person name="Glaser F."/>
            <person name="Hesse C.N."/>
            <person name="Kosti I."/>
            <person name="LaButti K."/>
            <person name="Lindquist E.A."/>
            <person name="Lucas S."/>
            <person name="Salamov A.A."/>
            <person name="Bradshaw R.E."/>
            <person name="Ciuffetti L."/>
            <person name="Hamelin R.C."/>
            <person name="Kema G.H.J."/>
            <person name="Lawrence C."/>
            <person name="Scott J.A."/>
            <person name="Spatafora J.W."/>
            <person name="Turgeon B.G."/>
            <person name="de Wit P.J.G.M."/>
            <person name="Zhong S."/>
            <person name="Goodwin S.B."/>
            <person name="Grigoriev I.V."/>
        </authorList>
    </citation>
    <scope>NUCLEOTIDE SEQUENCE [LARGE SCALE GENOMIC DNA]</scope>
    <source>
        <strain evidence="1 2">UAMH 10762</strain>
    </source>
</reference>